<gene>
    <name evidence="8" type="ORF">KCU76_g18943</name>
</gene>
<feature type="compositionally biased region" description="Basic and acidic residues" evidence="7">
    <location>
        <begin position="123"/>
        <end position="136"/>
    </location>
</feature>
<dbReference type="GO" id="GO:0005634">
    <property type="term" value="C:nucleus"/>
    <property type="evidence" value="ECO:0007669"/>
    <property type="project" value="UniProtKB-SubCell"/>
</dbReference>
<dbReference type="AlphaFoldDB" id="A0A9P8DXA8"/>
<dbReference type="CDD" id="cd11692">
    <property type="entry name" value="HRI1_N_like"/>
    <property type="match status" value="1"/>
</dbReference>
<evidence type="ECO:0000256" key="7">
    <source>
        <dbReference type="SAM" id="MobiDB-lite"/>
    </source>
</evidence>
<dbReference type="Gene3D" id="2.40.128.320">
    <property type="entry name" value="Protein HRI1, N-terminal domain"/>
    <property type="match status" value="2"/>
</dbReference>
<evidence type="ECO:0000256" key="2">
    <source>
        <dbReference type="ARBA" id="ARBA00004496"/>
    </source>
</evidence>
<feature type="compositionally biased region" description="Polar residues" evidence="7">
    <location>
        <begin position="92"/>
        <end position="116"/>
    </location>
</feature>
<dbReference type="CDD" id="cd11693">
    <property type="entry name" value="HRI1_C_like"/>
    <property type="match status" value="1"/>
</dbReference>
<evidence type="ECO:0000313" key="9">
    <source>
        <dbReference type="Proteomes" id="UP000779574"/>
    </source>
</evidence>
<sequence>MQSSFSHPLLFSTSDYEKRKQSKLFGGTDIARNIHNILNPKKRSTRPKAFAVSSFTLPYRSITMNHTNDKLTNAKQKKKKSNNKKGDQNKQPAQNTHPAQPLHLSTTLPSRTMAESQRNEPAISERRGIRWLPDDPKLQEPTSTLVLTGSQGHFVDIRIFCNPGEPLPNEGESKIICFFSKCFNLSRASVTRLTLYPHYPNCKYVSSLTADLTGGPSSLLDWGIAGKSTSTVIEGPSLDHPSNPPPPADGSSRSVCHSTFSHWIDSRTDTPGPDQGDMYPQPNNTTLELGAMYNPLTNSEQAYEELWVDYSASAVQGTRWSVIVDLDDPEHNAKGRVVRVGEHCQGILKVGEHVTVERWKFEVSEKDGKGDWKRLARLGDLFLPVSLAFTPEQVIEGNSLAYGDYTWVVKEVYSW</sequence>
<comment type="caution">
    <text evidence="8">The sequence shown here is derived from an EMBL/GenBank/DDBJ whole genome shotgun (WGS) entry which is preliminary data.</text>
</comment>
<evidence type="ECO:0000256" key="1">
    <source>
        <dbReference type="ARBA" id="ARBA00004123"/>
    </source>
</evidence>
<dbReference type="InterPro" id="IPR031818">
    <property type="entry name" value="Hri1"/>
</dbReference>
<dbReference type="OrthoDB" id="4045395at2759"/>
<dbReference type="Proteomes" id="UP000779574">
    <property type="component" value="Unassembled WGS sequence"/>
</dbReference>
<reference evidence="8" key="2">
    <citation type="submission" date="2021-08" db="EMBL/GenBank/DDBJ databases">
        <authorList>
            <person name="Gostincar C."/>
            <person name="Sun X."/>
            <person name="Song Z."/>
            <person name="Gunde-Cimerman N."/>
        </authorList>
    </citation>
    <scope>NUCLEOTIDE SEQUENCE</scope>
    <source>
        <strain evidence="8">EXF-9911</strain>
    </source>
</reference>
<evidence type="ECO:0000256" key="5">
    <source>
        <dbReference type="ARBA" id="ARBA00022490"/>
    </source>
</evidence>
<evidence type="ECO:0000313" key="8">
    <source>
        <dbReference type="EMBL" id="KAG9663179.1"/>
    </source>
</evidence>
<comment type="similarity">
    <text evidence="3">Belongs to the HRI1 family.</text>
</comment>
<evidence type="ECO:0000256" key="6">
    <source>
        <dbReference type="ARBA" id="ARBA00023242"/>
    </source>
</evidence>
<organism evidence="8 9">
    <name type="scientific">Aureobasidium melanogenum</name>
    <name type="common">Aureobasidium pullulans var. melanogenum</name>
    <dbReference type="NCBI Taxonomy" id="46634"/>
    <lineage>
        <taxon>Eukaryota</taxon>
        <taxon>Fungi</taxon>
        <taxon>Dikarya</taxon>
        <taxon>Ascomycota</taxon>
        <taxon>Pezizomycotina</taxon>
        <taxon>Dothideomycetes</taxon>
        <taxon>Dothideomycetidae</taxon>
        <taxon>Dothideales</taxon>
        <taxon>Saccotheciaceae</taxon>
        <taxon>Aureobasidium</taxon>
    </lineage>
</organism>
<accession>A0A9P8DXA8</accession>
<feature type="region of interest" description="Disordered" evidence="7">
    <location>
        <begin position="233"/>
        <end position="255"/>
    </location>
</feature>
<keyword evidence="5" id="KW-0963">Cytoplasm</keyword>
<reference evidence="8" key="1">
    <citation type="journal article" date="2021" name="J Fungi (Basel)">
        <title>Virulence traits and population genomics of the black yeast Aureobasidium melanogenum.</title>
        <authorList>
            <person name="Cernosa A."/>
            <person name="Sun X."/>
            <person name="Gostincar C."/>
            <person name="Fang C."/>
            <person name="Gunde-Cimerman N."/>
            <person name="Song Z."/>
        </authorList>
    </citation>
    <scope>NUCLEOTIDE SEQUENCE</scope>
    <source>
        <strain evidence="8">EXF-9911</strain>
    </source>
</reference>
<dbReference type="Pfam" id="PF16815">
    <property type="entry name" value="HRI1"/>
    <property type="match status" value="1"/>
</dbReference>
<comment type="subcellular location">
    <subcellularLocation>
        <location evidence="2">Cytoplasm</location>
    </subcellularLocation>
    <subcellularLocation>
        <location evidence="1">Nucleus</location>
    </subcellularLocation>
</comment>
<dbReference type="GO" id="GO:0005737">
    <property type="term" value="C:cytoplasm"/>
    <property type="evidence" value="ECO:0007669"/>
    <property type="project" value="UniProtKB-SubCell"/>
</dbReference>
<dbReference type="EMBL" id="JAHFXF010001782">
    <property type="protein sequence ID" value="KAG9663179.1"/>
    <property type="molecule type" value="Genomic_DNA"/>
</dbReference>
<dbReference type="InterPro" id="IPR038744">
    <property type="entry name" value="Hri1_N"/>
</dbReference>
<feature type="non-terminal residue" evidence="8">
    <location>
        <position position="415"/>
    </location>
</feature>
<dbReference type="InterPro" id="IPR043047">
    <property type="entry name" value="Hri1_N_sf"/>
</dbReference>
<evidence type="ECO:0000256" key="4">
    <source>
        <dbReference type="ARBA" id="ARBA00017063"/>
    </source>
</evidence>
<name>A0A9P8DXA8_AURME</name>
<protein>
    <recommendedName>
        <fullName evidence="4">Protein HRI1</fullName>
    </recommendedName>
</protein>
<keyword evidence="6" id="KW-0539">Nucleus</keyword>
<evidence type="ECO:0000256" key="3">
    <source>
        <dbReference type="ARBA" id="ARBA00005229"/>
    </source>
</evidence>
<feature type="region of interest" description="Disordered" evidence="7">
    <location>
        <begin position="66"/>
        <end position="136"/>
    </location>
</feature>
<proteinExistence type="inferred from homology"/>